<feature type="region of interest" description="Disordered" evidence="1">
    <location>
        <begin position="1"/>
        <end position="146"/>
    </location>
</feature>
<feature type="compositionally biased region" description="Basic and acidic residues" evidence="1">
    <location>
        <begin position="98"/>
        <end position="122"/>
    </location>
</feature>
<protein>
    <submittedName>
        <fullName evidence="2">Uncharacterized protein</fullName>
    </submittedName>
</protein>
<dbReference type="EMBL" id="JALJOS010000018">
    <property type="protein sequence ID" value="KAK9827514.1"/>
    <property type="molecule type" value="Genomic_DNA"/>
</dbReference>
<evidence type="ECO:0000256" key="1">
    <source>
        <dbReference type="SAM" id="MobiDB-lite"/>
    </source>
</evidence>
<sequence length="146" mass="15963">MGSRGSRDERREGERLGLELGVSRSGGGEVDARKGCRARGGRPPANSGKRGTHREPRENPEEETAPGKLRTERGRSHARPAGSSRRKESGAGIRGRRSTRDIRRIGEVSGEGREMVVRDRATGSRAPELAQGWKESAEPPKVGRFR</sequence>
<dbReference type="AlphaFoldDB" id="A0AAW1R1Q2"/>
<evidence type="ECO:0000313" key="3">
    <source>
        <dbReference type="Proteomes" id="UP001438707"/>
    </source>
</evidence>
<organism evidence="2 3">
    <name type="scientific">Apatococcus lobatus</name>
    <dbReference type="NCBI Taxonomy" id="904363"/>
    <lineage>
        <taxon>Eukaryota</taxon>
        <taxon>Viridiplantae</taxon>
        <taxon>Chlorophyta</taxon>
        <taxon>core chlorophytes</taxon>
        <taxon>Trebouxiophyceae</taxon>
        <taxon>Chlorellales</taxon>
        <taxon>Chlorellaceae</taxon>
        <taxon>Apatococcus</taxon>
    </lineage>
</organism>
<keyword evidence="3" id="KW-1185">Reference proteome</keyword>
<dbReference type="Proteomes" id="UP001438707">
    <property type="component" value="Unassembled WGS sequence"/>
</dbReference>
<proteinExistence type="predicted"/>
<evidence type="ECO:0000313" key="2">
    <source>
        <dbReference type="EMBL" id="KAK9827514.1"/>
    </source>
</evidence>
<accession>A0AAW1R1Q2</accession>
<name>A0AAW1R1Q2_9CHLO</name>
<feature type="compositionally biased region" description="Basic and acidic residues" evidence="1">
    <location>
        <begin position="1"/>
        <end position="17"/>
    </location>
</feature>
<comment type="caution">
    <text evidence="2">The sequence shown here is derived from an EMBL/GenBank/DDBJ whole genome shotgun (WGS) entry which is preliminary data.</text>
</comment>
<reference evidence="2 3" key="1">
    <citation type="journal article" date="2024" name="Nat. Commun.">
        <title>Phylogenomics reveals the evolutionary origins of lichenization in chlorophyte algae.</title>
        <authorList>
            <person name="Puginier C."/>
            <person name="Libourel C."/>
            <person name="Otte J."/>
            <person name="Skaloud P."/>
            <person name="Haon M."/>
            <person name="Grisel S."/>
            <person name="Petersen M."/>
            <person name="Berrin J.G."/>
            <person name="Delaux P.M."/>
            <person name="Dal Grande F."/>
            <person name="Keller J."/>
        </authorList>
    </citation>
    <scope>NUCLEOTIDE SEQUENCE [LARGE SCALE GENOMIC DNA]</scope>
    <source>
        <strain evidence="2 3">SAG 2145</strain>
    </source>
</reference>
<gene>
    <name evidence="2" type="ORF">WJX74_007239</name>
</gene>